<comment type="caution">
    <text evidence="1">The sequence shown here is derived from an EMBL/GenBank/DDBJ whole genome shotgun (WGS) entry which is preliminary data.</text>
</comment>
<gene>
    <name evidence="1" type="ORF">AC579_2548</name>
</gene>
<dbReference type="Proteomes" id="UP000073492">
    <property type="component" value="Unassembled WGS sequence"/>
</dbReference>
<dbReference type="OrthoDB" id="2102561at2759"/>
<reference evidence="1 2" key="1">
    <citation type="submission" date="2015-07" db="EMBL/GenBank/DDBJ databases">
        <title>Comparative genomics of the Sigatoka disease complex on banana suggests a link between parallel evolutionary changes in Pseudocercospora fijiensis and Pseudocercospora eumusae and increased virulence on the banana host.</title>
        <authorList>
            <person name="Chang T.-C."/>
            <person name="Salvucci A."/>
            <person name="Crous P.W."/>
            <person name="Stergiopoulos I."/>
        </authorList>
    </citation>
    <scope>NUCLEOTIDE SEQUENCE [LARGE SCALE GENOMIC DNA]</scope>
    <source>
        <strain evidence="1 2">CBS 116634</strain>
    </source>
</reference>
<name>A0A139I2W7_9PEZI</name>
<keyword evidence="2" id="KW-1185">Reference proteome</keyword>
<organism evidence="1 2">
    <name type="scientific">Pseudocercospora musae</name>
    <dbReference type="NCBI Taxonomy" id="113226"/>
    <lineage>
        <taxon>Eukaryota</taxon>
        <taxon>Fungi</taxon>
        <taxon>Dikarya</taxon>
        <taxon>Ascomycota</taxon>
        <taxon>Pezizomycotina</taxon>
        <taxon>Dothideomycetes</taxon>
        <taxon>Dothideomycetidae</taxon>
        <taxon>Mycosphaerellales</taxon>
        <taxon>Mycosphaerellaceae</taxon>
        <taxon>Pseudocercospora</taxon>
    </lineage>
</organism>
<sequence length="116" mass="12730">MLARFSPLGICVIDLKTGSLDSNFGPNRTNEIDLPAGSPYQPIKHEVINVIAGAATEEYAEDQDTWAKSVVEDLLKKDPPYEVWRGGMAGTISITSKIEDVLPTGLQDKQLEAWRS</sequence>
<dbReference type="AlphaFoldDB" id="A0A139I2W7"/>
<evidence type="ECO:0000313" key="2">
    <source>
        <dbReference type="Proteomes" id="UP000073492"/>
    </source>
</evidence>
<dbReference type="STRING" id="113226.A0A139I2W7"/>
<protein>
    <submittedName>
        <fullName evidence="1">Uncharacterized protein</fullName>
    </submittedName>
</protein>
<evidence type="ECO:0000313" key="1">
    <source>
        <dbReference type="EMBL" id="KXT09031.1"/>
    </source>
</evidence>
<dbReference type="EMBL" id="LFZO01000381">
    <property type="protein sequence ID" value="KXT09031.1"/>
    <property type="molecule type" value="Genomic_DNA"/>
</dbReference>
<accession>A0A139I2W7</accession>
<proteinExistence type="predicted"/>